<gene>
    <name evidence="2" type="ORF">SEUCBS140593_002380</name>
</gene>
<dbReference type="EMBL" id="CAWUHD010000015">
    <property type="protein sequence ID" value="CAK7215001.1"/>
    <property type="molecule type" value="Genomic_DNA"/>
</dbReference>
<dbReference type="InterPro" id="IPR012349">
    <property type="entry name" value="Split_barrel_FMN-bd"/>
</dbReference>
<evidence type="ECO:0000313" key="2">
    <source>
        <dbReference type="EMBL" id="CAK7215001.1"/>
    </source>
</evidence>
<evidence type="ECO:0000256" key="1">
    <source>
        <dbReference type="SAM" id="MobiDB-lite"/>
    </source>
</evidence>
<feature type="region of interest" description="Disordered" evidence="1">
    <location>
        <begin position="114"/>
        <end position="139"/>
    </location>
</feature>
<accession>A0ABP0B711</accession>
<keyword evidence="3" id="KW-1185">Reference proteome</keyword>
<dbReference type="PANTHER" id="PTHR34071:SF2">
    <property type="entry name" value="FLAVIN-NUCLEOTIDE-BINDING PROTEIN"/>
    <property type="match status" value="1"/>
</dbReference>
<dbReference type="InterPro" id="IPR024747">
    <property type="entry name" value="Pyridox_Oxase-rel"/>
</dbReference>
<evidence type="ECO:0008006" key="4">
    <source>
        <dbReference type="Google" id="ProtNLM"/>
    </source>
</evidence>
<dbReference type="Pfam" id="PF12900">
    <property type="entry name" value="Pyridox_ox_2"/>
    <property type="match status" value="1"/>
</dbReference>
<feature type="compositionally biased region" description="Basic and acidic residues" evidence="1">
    <location>
        <begin position="114"/>
        <end position="125"/>
    </location>
</feature>
<organism evidence="2 3">
    <name type="scientific">Sporothrix eucalyptigena</name>
    <dbReference type="NCBI Taxonomy" id="1812306"/>
    <lineage>
        <taxon>Eukaryota</taxon>
        <taxon>Fungi</taxon>
        <taxon>Dikarya</taxon>
        <taxon>Ascomycota</taxon>
        <taxon>Pezizomycotina</taxon>
        <taxon>Sordariomycetes</taxon>
        <taxon>Sordariomycetidae</taxon>
        <taxon>Ophiostomatales</taxon>
        <taxon>Ophiostomataceae</taxon>
        <taxon>Sporothrix</taxon>
    </lineage>
</organism>
<protein>
    <recommendedName>
        <fullName evidence="4">Flavin-nucleotide-binding protein</fullName>
    </recommendedName>
</protein>
<feature type="compositionally biased region" description="Polar residues" evidence="1">
    <location>
        <begin position="126"/>
        <end position="139"/>
    </location>
</feature>
<dbReference type="Gene3D" id="2.30.110.10">
    <property type="entry name" value="Electron Transport, Fmn-binding Protein, Chain A"/>
    <property type="match status" value="1"/>
</dbReference>
<name>A0ABP0B711_9PEZI</name>
<sequence length="304" mass="32988">MSKLEPATLRRYQERGLYDIPSAKKVFDDSFIVHVSYIDDGLPACQPMLALLREEWEDAEEGEEHAPVTDGETNGVNGVNGVNSTEAGHGRRKTAYVYLHGHPTTRLMELVKKASKAAEAEEEAKTNGQTNGHATNGHSTAEPVKVCITATKVDGLVLSSAPNGHSFNYRSAMLHGTCEPVKGNKEFKKQIMTEVTNKIVPNRTAEVNPMASIVTSMVYIVRVRIDRLSVKARTGVPGIQPRNVEVDGPNVEPPAWAGVVPLWEQLGEPVDAGLTPGASVSENLKNFIAERNAKHAAHAKKVAK</sequence>
<dbReference type="SUPFAM" id="SSF50475">
    <property type="entry name" value="FMN-binding split barrel"/>
    <property type="match status" value="1"/>
</dbReference>
<reference evidence="2 3" key="1">
    <citation type="submission" date="2024-01" db="EMBL/GenBank/DDBJ databases">
        <authorList>
            <person name="Allen C."/>
            <person name="Tagirdzhanova G."/>
        </authorList>
    </citation>
    <scope>NUCLEOTIDE SEQUENCE [LARGE SCALE GENOMIC DNA]</scope>
</reference>
<dbReference type="PANTHER" id="PTHR34071">
    <property type="entry name" value="5-NITROIMIDAZOLE ANTIBIOTICS RESISTANCE PROTEIN, NIMA-FAMILY-RELATED PROTEIN-RELATED"/>
    <property type="match status" value="1"/>
</dbReference>
<evidence type="ECO:0000313" key="3">
    <source>
        <dbReference type="Proteomes" id="UP001642482"/>
    </source>
</evidence>
<dbReference type="Proteomes" id="UP001642482">
    <property type="component" value="Unassembled WGS sequence"/>
</dbReference>
<comment type="caution">
    <text evidence="2">The sequence shown here is derived from an EMBL/GenBank/DDBJ whole genome shotgun (WGS) entry which is preliminary data.</text>
</comment>
<proteinExistence type="predicted"/>